<protein>
    <submittedName>
        <fullName evidence="1">Uncharacterized protein</fullName>
    </submittedName>
</protein>
<gene>
    <name evidence="1" type="ORF">CPAG_02174</name>
</gene>
<reference evidence="2" key="2">
    <citation type="journal article" date="2009" name="Genome Res.">
        <title>Comparative genomic analyses of the human fungal pathogens Coccidioides and their relatives.</title>
        <authorList>
            <person name="Sharpton T.J."/>
            <person name="Stajich J.E."/>
            <person name="Rounsley S.D."/>
            <person name="Gardner M.J."/>
            <person name="Wortman J.R."/>
            <person name="Jordar V.S."/>
            <person name="Maiti R."/>
            <person name="Kodira C.D."/>
            <person name="Neafsey D.E."/>
            <person name="Zeng Q."/>
            <person name="Hung C.-Y."/>
            <person name="McMahan C."/>
            <person name="Muszewska A."/>
            <person name="Grynberg M."/>
            <person name="Mandel M.A."/>
            <person name="Kellner E.M."/>
            <person name="Barker B.M."/>
            <person name="Galgiani J.N."/>
            <person name="Orbach M.J."/>
            <person name="Kirkland T.N."/>
            <person name="Cole G.T."/>
            <person name="Henn M.R."/>
            <person name="Birren B.W."/>
            <person name="Taylor J.W."/>
        </authorList>
    </citation>
    <scope>NUCLEOTIDE SEQUENCE [LARGE SCALE GENOMIC DNA]</scope>
    <source>
        <strain evidence="2">RMSCC 3488</strain>
    </source>
</reference>
<proteinExistence type="predicted"/>
<dbReference type="Proteomes" id="UP000054567">
    <property type="component" value="Unassembled WGS sequence"/>
</dbReference>
<accession>A0A0J6EZ30</accession>
<dbReference type="EMBL" id="DS268109">
    <property type="protein sequence ID" value="KMM65831.1"/>
    <property type="molecule type" value="Genomic_DNA"/>
</dbReference>
<dbReference type="AlphaFoldDB" id="A0A0J6EZ30"/>
<sequence>MEPLRLSPSVEPRTLQTQVTRRGPLKLVSGRLSLATTLRAWRKTGANHIDNPDFDVVCKLLHRIRSRASGTSIPQWVAQNYEAKTGRVDTQCFGVSVPSIVF</sequence>
<organism evidence="1 2">
    <name type="scientific">Coccidioides posadasii RMSCC 3488</name>
    <dbReference type="NCBI Taxonomy" id="454284"/>
    <lineage>
        <taxon>Eukaryota</taxon>
        <taxon>Fungi</taxon>
        <taxon>Dikarya</taxon>
        <taxon>Ascomycota</taxon>
        <taxon>Pezizomycotina</taxon>
        <taxon>Eurotiomycetes</taxon>
        <taxon>Eurotiomycetidae</taxon>
        <taxon>Onygenales</taxon>
        <taxon>Onygenaceae</taxon>
        <taxon>Coccidioides</taxon>
    </lineage>
</organism>
<reference evidence="2" key="3">
    <citation type="journal article" date="2010" name="Genome Res.">
        <title>Population genomic sequencing of Coccidioides fungi reveals recent hybridization and transposon control.</title>
        <authorList>
            <person name="Neafsey D.E."/>
            <person name="Barker B.M."/>
            <person name="Sharpton T.J."/>
            <person name="Stajich J.E."/>
            <person name="Park D.J."/>
            <person name="Whiston E."/>
            <person name="Hung C.-Y."/>
            <person name="McMahan C."/>
            <person name="White J."/>
            <person name="Sykes S."/>
            <person name="Heiman D."/>
            <person name="Young S."/>
            <person name="Zeng Q."/>
            <person name="Abouelleil A."/>
            <person name="Aftuck L."/>
            <person name="Bessette D."/>
            <person name="Brown A."/>
            <person name="FitzGerald M."/>
            <person name="Lui A."/>
            <person name="Macdonald J.P."/>
            <person name="Priest M."/>
            <person name="Orbach M.J."/>
            <person name="Galgiani J.N."/>
            <person name="Kirkland T.N."/>
            <person name="Cole G.T."/>
            <person name="Birren B.W."/>
            <person name="Henn M.R."/>
            <person name="Taylor J.W."/>
            <person name="Rounsley S.D."/>
        </authorList>
    </citation>
    <scope>NUCLEOTIDE SEQUENCE [LARGE SCALE GENOMIC DNA]</scope>
    <source>
        <strain evidence="2">RMSCC 3488</strain>
    </source>
</reference>
<dbReference type="VEuPathDB" id="FungiDB:CPAG_02174"/>
<reference evidence="1 2" key="1">
    <citation type="submission" date="2007-06" db="EMBL/GenBank/DDBJ databases">
        <title>The Genome Sequence of Coccidioides posadasii RMSCC_3488.</title>
        <authorList>
            <consortium name="Coccidioides Genome Resources Consortium"/>
            <consortium name="The Broad Institute Genome Sequencing Platform"/>
            <person name="Henn M.R."/>
            <person name="Sykes S."/>
            <person name="Young S."/>
            <person name="Jaffe D."/>
            <person name="Berlin A."/>
            <person name="Alvarez P."/>
            <person name="Butler J."/>
            <person name="Gnerre S."/>
            <person name="Grabherr M."/>
            <person name="Mauceli E."/>
            <person name="Brockman W."/>
            <person name="Kodira C."/>
            <person name="Alvarado L."/>
            <person name="Zeng Q."/>
            <person name="Crawford M."/>
            <person name="Antoine C."/>
            <person name="Devon K."/>
            <person name="Galgiani J."/>
            <person name="Orsborn K."/>
            <person name="Lewis M.L."/>
            <person name="Nusbaum C."/>
            <person name="Galagan J."/>
            <person name="Birren B."/>
        </authorList>
    </citation>
    <scope>NUCLEOTIDE SEQUENCE [LARGE SCALE GENOMIC DNA]</scope>
    <source>
        <strain evidence="1 2">RMSCC 3488</strain>
    </source>
</reference>
<name>A0A0J6EZ30_COCPO</name>
<evidence type="ECO:0000313" key="1">
    <source>
        <dbReference type="EMBL" id="KMM65831.1"/>
    </source>
</evidence>
<evidence type="ECO:0000313" key="2">
    <source>
        <dbReference type="Proteomes" id="UP000054567"/>
    </source>
</evidence>